<dbReference type="AlphaFoldDB" id="A0A8H3IJC4"/>
<dbReference type="Proteomes" id="UP000664169">
    <property type="component" value="Unassembled WGS sequence"/>
</dbReference>
<accession>A0A8H3IJC4</accession>
<reference evidence="2" key="1">
    <citation type="submission" date="2021-03" db="EMBL/GenBank/DDBJ databases">
        <authorList>
            <person name="Tagirdzhanova G."/>
        </authorList>
    </citation>
    <scope>NUCLEOTIDE SEQUENCE</scope>
</reference>
<dbReference type="EMBL" id="CAJPDQ010000012">
    <property type="protein sequence ID" value="CAF9917675.1"/>
    <property type="molecule type" value="Genomic_DNA"/>
</dbReference>
<keyword evidence="1" id="KW-0732">Signal</keyword>
<name>A0A8H3IJC4_9LECA</name>
<feature type="chain" id="PRO_5034748720" evidence="1">
    <location>
        <begin position="20"/>
        <end position="272"/>
    </location>
</feature>
<gene>
    <name evidence="2" type="ORF">GOMPHAMPRED_001347</name>
</gene>
<feature type="signal peptide" evidence="1">
    <location>
        <begin position="1"/>
        <end position="19"/>
    </location>
</feature>
<evidence type="ECO:0000313" key="3">
    <source>
        <dbReference type="Proteomes" id="UP000664169"/>
    </source>
</evidence>
<comment type="caution">
    <text evidence="2">The sequence shown here is derived from an EMBL/GenBank/DDBJ whole genome shotgun (WGS) entry which is preliminary data.</text>
</comment>
<protein>
    <submittedName>
        <fullName evidence="2">Uncharacterized protein</fullName>
    </submittedName>
</protein>
<proteinExistence type="predicted"/>
<organism evidence="2 3">
    <name type="scientific">Gomphillus americanus</name>
    <dbReference type="NCBI Taxonomy" id="1940652"/>
    <lineage>
        <taxon>Eukaryota</taxon>
        <taxon>Fungi</taxon>
        <taxon>Dikarya</taxon>
        <taxon>Ascomycota</taxon>
        <taxon>Pezizomycotina</taxon>
        <taxon>Lecanoromycetes</taxon>
        <taxon>OSLEUM clade</taxon>
        <taxon>Ostropomycetidae</taxon>
        <taxon>Ostropales</taxon>
        <taxon>Graphidaceae</taxon>
        <taxon>Gomphilloideae</taxon>
        <taxon>Gomphillus</taxon>
    </lineage>
</organism>
<evidence type="ECO:0000256" key="1">
    <source>
        <dbReference type="SAM" id="SignalP"/>
    </source>
</evidence>
<evidence type="ECO:0000313" key="2">
    <source>
        <dbReference type="EMBL" id="CAF9917675.1"/>
    </source>
</evidence>
<keyword evidence="3" id="KW-1185">Reference proteome</keyword>
<sequence>MRTSITIAAIAAVASTVAAYDYEEDIFAREADAEPIFGLNHIGKWMGEAVGSVKEGYNIKAHGSERNGYGSDSQYRRDIEDLEELLAIREAEPILGMNHVGKWIGQAVGSVKGGYNQKANGGFGGSEHMSHDYSQQYKRDVEDLEELLAIREAEAEPILGLNHVGKWIGQAAGSVKGGYNKKANGGMGGSEYSQAQQYKRDLDALEILLAIRDAEAEAEPILGLNHAGKWMGQAAGSVKAGFNKKAGGGAPYSETTIQQYRRDLFEDDEFDF</sequence>